<keyword evidence="3" id="KW-1185">Reference proteome</keyword>
<dbReference type="PATRIC" id="fig|1341683.3.peg.1502"/>
<dbReference type="SMART" id="SM00091">
    <property type="entry name" value="PAS"/>
    <property type="match status" value="1"/>
</dbReference>
<sequence length="257" mass="30300">MLKLFRRPAQVYPLQLLQTYWSPVFDCFAEVVLIVDQYLNIYKSNIIWQQFSHTDGQGLTEWLYPEDVYQLKSLLSSSQLTQSCRIRLMDAQQNLRWFELSANYLLSQPDSQQHFWCLLLSDQTEKIKRQYLQSAQQRSLNDLIKRLPMMLYRSRNDFDWTMEYISDGCFDVTGYTPAELLNTPRYGQMIHPEDAPSVWSAVQDALNQKELFNVIYRILPDGERVVWVQDIGWGVYSESDMILAVEGIIWRSQPVQS</sequence>
<dbReference type="AlphaFoldDB" id="V2UQY6"/>
<dbReference type="CDD" id="cd00130">
    <property type="entry name" value="PAS"/>
    <property type="match status" value="1"/>
</dbReference>
<dbReference type="Gene3D" id="3.30.450.20">
    <property type="entry name" value="PAS domain"/>
    <property type="match status" value="1"/>
</dbReference>
<dbReference type="Proteomes" id="UP000018418">
    <property type="component" value="Unassembled WGS sequence"/>
</dbReference>
<dbReference type="RefSeq" id="WP_004900814.1">
    <property type="nucleotide sequence ID" value="NZ_BBTI01000002.1"/>
</dbReference>
<dbReference type="SUPFAM" id="SSF55785">
    <property type="entry name" value="PYP-like sensor domain (PAS domain)"/>
    <property type="match status" value="1"/>
</dbReference>
<dbReference type="InterPro" id="IPR000014">
    <property type="entry name" value="PAS"/>
</dbReference>
<dbReference type="InterPro" id="IPR035965">
    <property type="entry name" value="PAS-like_dom_sf"/>
</dbReference>
<feature type="domain" description="PAS" evidence="1">
    <location>
        <begin position="136"/>
        <end position="209"/>
    </location>
</feature>
<dbReference type="HOGENOM" id="CLU_1137303_0_0_6"/>
<dbReference type="InterPro" id="IPR013655">
    <property type="entry name" value="PAS_fold_3"/>
</dbReference>
<dbReference type="PROSITE" id="PS50112">
    <property type="entry name" value="PAS"/>
    <property type="match status" value="1"/>
</dbReference>
<name>V2UQY6_9GAMM</name>
<dbReference type="OrthoDB" id="344644at2"/>
<proteinExistence type="predicted"/>
<comment type="caution">
    <text evidence="2">The sequence shown here is derived from an EMBL/GenBank/DDBJ whole genome shotgun (WGS) entry which is preliminary data.</text>
</comment>
<gene>
    <name evidence="2" type="ORF">P255_01516</name>
</gene>
<reference evidence="2 3" key="1">
    <citation type="submission" date="2013-10" db="EMBL/GenBank/DDBJ databases">
        <title>The Genome Sequence of Acinetobacter brisouii CIP 110357.</title>
        <authorList>
            <consortium name="The Broad Institute Genomics Platform"/>
            <consortium name="The Broad Institute Genome Sequencing Center for Infectious Disease"/>
            <person name="Cerqueira G."/>
            <person name="Feldgarden M."/>
            <person name="Courvalin P."/>
            <person name="Grillot-Courvalin C."/>
            <person name="Clermont D."/>
            <person name="Rocha E."/>
            <person name="Yoon E.-J."/>
            <person name="Nemec A."/>
            <person name="Young S.K."/>
            <person name="Zeng Q."/>
            <person name="Gargeya S."/>
            <person name="Fitzgerald M."/>
            <person name="Abouelleil A."/>
            <person name="Alvarado L."/>
            <person name="Berlin A.M."/>
            <person name="Chapman S.B."/>
            <person name="Gainer-Dewar J."/>
            <person name="Goldberg J."/>
            <person name="Gnerre S."/>
            <person name="Griggs A."/>
            <person name="Gujja S."/>
            <person name="Hansen M."/>
            <person name="Howarth C."/>
            <person name="Imamovic A."/>
            <person name="Ireland A."/>
            <person name="Larimer J."/>
            <person name="McCowan C."/>
            <person name="Murphy C."/>
            <person name="Pearson M."/>
            <person name="Poon T.W."/>
            <person name="Priest M."/>
            <person name="Roberts A."/>
            <person name="Saif S."/>
            <person name="Shea T."/>
            <person name="Sykes S."/>
            <person name="Wortman J."/>
            <person name="Nusbaum C."/>
            <person name="Birren B."/>
        </authorList>
    </citation>
    <scope>NUCLEOTIDE SEQUENCE [LARGE SCALE GENOMIC DNA]</scope>
    <source>
        <strain evidence="2 3">CIP 110357</strain>
    </source>
</reference>
<dbReference type="EMBL" id="AYEU01000006">
    <property type="protein sequence ID" value="ESK51016.1"/>
    <property type="molecule type" value="Genomic_DNA"/>
</dbReference>
<accession>V2UQY6</accession>
<protein>
    <recommendedName>
        <fullName evidence="1">PAS domain-containing protein</fullName>
    </recommendedName>
</protein>
<evidence type="ECO:0000313" key="2">
    <source>
        <dbReference type="EMBL" id="ESK51016.1"/>
    </source>
</evidence>
<dbReference type="STRING" id="396323.VH98_05410"/>
<organism evidence="2 3">
    <name type="scientific">Acinetobacter brisouii CIP 110357</name>
    <dbReference type="NCBI Taxonomy" id="1341683"/>
    <lineage>
        <taxon>Bacteria</taxon>
        <taxon>Pseudomonadati</taxon>
        <taxon>Pseudomonadota</taxon>
        <taxon>Gammaproteobacteria</taxon>
        <taxon>Moraxellales</taxon>
        <taxon>Moraxellaceae</taxon>
        <taxon>Acinetobacter</taxon>
    </lineage>
</organism>
<dbReference type="Pfam" id="PF08447">
    <property type="entry name" value="PAS_3"/>
    <property type="match status" value="1"/>
</dbReference>
<evidence type="ECO:0000259" key="1">
    <source>
        <dbReference type="PROSITE" id="PS50112"/>
    </source>
</evidence>
<evidence type="ECO:0000313" key="3">
    <source>
        <dbReference type="Proteomes" id="UP000018418"/>
    </source>
</evidence>